<accession>A0ABT2EN49</accession>
<evidence type="ECO:0000256" key="1">
    <source>
        <dbReference type="ARBA" id="ARBA00022475"/>
    </source>
</evidence>
<protein>
    <submittedName>
        <fullName evidence="10">Glycosyltransferase involved in cell wall biosynthesis</fullName>
    </submittedName>
</protein>
<dbReference type="InterPro" id="IPR029044">
    <property type="entry name" value="Nucleotide-diphossugar_trans"/>
</dbReference>
<gene>
    <name evidence="10" type="ORF">M2350_001688</name>
</gene>
<evidence type="ECO:0000256" key="3">
    <source>
        <dbReference type="ARBA" id="ARBA00022679"/>
    </source>
</evidence>
<keyword evidence="5" id="KW-0448">Lipopolysaccharide biosynthesis</keyword>
<evidence type="ECO:0000313" key="10">
    <source>
        <dbReference type="EMBL" id="MCS3919275.1"/>
    </source>
</evidence>
<evidence type="ECO:0000256" key="6">
    <source>
        <dbReference type="ARBA" id="ARBA00022989"/>
    </source>
</evidence>
<reference evidence="10 11" key="1">
    <citation type="submission" date="2022-08" db="EMBL/GenBank/DDBJ databases">
        <title>Bacterial and archaeal communities from various locations to study Microbial Dark Matter (Phase II).</title>
        <authorList>
            <person name="Stepanauskas R."/>
        </authorList>
    </citation>
    <scope>NUCLEOTIDE SEQUENCE [LARGE SCALE GENOMIC DNA]</scope>
    <source>
        <strain evidence="10 11">PD1</strain>
    </source>
</reference>
<dbReference type="PANTHER" id="PTHR48090">
    <property type="entry name" value="UNDECAPRENYL-PHOSPHATE 4-DEOXY-4-FORMAMIDO-L-ARABINOSE TRANSFERASE-RELATED"/>
    <property type="match status" value="1"/>
</dbReference>
<feature type="domain" description="Glycosyltransferase 2-like" evidence="9">
    <location>
        <begin position="5"/>
        <end position="139"/>
    </location>
</feature>
<evidence type="ECO:0000256" key="8">
    <source>
        <dbReference type="SAM" id="Phobius"/>
    </source>
</evidence>
<sequence length="317" mass="35149">MERLSIILPAYNERGNIAPLLEEIAAVVANLPCPTEVIIVDDGSTDGTFVEAEQTAPTLSPPLDAVVLVRLNRNYGQTVATAAGILHATGDVIVIMDADRQNDPADIPRLLAKLQEGFDVVSGWRKERKDKWTRVFPSKVANALISWVTGVKVHDLGCSLRAYKAWVLQALVREGLNHRYMPIYCASKGAQIAEIVVNHRPRLIGQSKYGLWRIFVVLRDLPLLAFLARYGQNPYAAMATVAFKMLLLGLACGLASWWMKSSVPLWLFLLLVTQTGFLCFGLLAELIVRQSGQRLEAIRQSIAEVKTFRAQVETDVR</sequence>
<comment type="caution">
    <text evidence="10">The sequence shown here is derived from an EMBL/GenBank/DDBJ whole genome shotgun (WGS) entry which is preliminary data.</text>
</comment>
<dbReference type="Proteomes" id="UP001204798">
    <property type="component" value="Unassembled WGS sequence"/>
</dbReference>
<keyword evidence="6 8" id="KW-1133">Transmembrane helix</keyword>
<evidence type="ECO:0000259" key="9">
    <source>
        <dbReference type="Pfam" id="PF00535"/>
    </source>
</evidence>
<evidence type="ECO:0000313" key="11">
    <source>
        <dbReference type="Proteomes" id="UP001204798"/>
    </source>
</evidence>
<dbReference type="EMBL" id="JANUCP010000003">
    <property type="protein sequence ID" value="MCS3919275.1"/>
    <property type="molecule type" value="Genomic_DNA"/>
</dbReference>
<evidence type="ECO:0000256" key="7">
    <source>
        <dbReference type="ARBA" id="ARBA00023136"/>
    </source>
</evidence>
<keyword evidence="11" id="KW-1185">Reference proteome</keyword>
<keyword evidence="7 8" id="KW-0472">Membrane</keyword>
<dbReference type="Gene3D" id="3.90.550.10">
    <property type="entry name" value="Spore Coat Polysaccharide Biosynthesis Protein SpsA, Chain A"/>
    <property type="match status" value="1"/>
</dbReference>
<dbReference type="Pfam" id="PF00535">
    <property type="entry name" value="Glycos_transf_2"/>
    <property type="match status" value="1"/>
</dbReference>
<dbReference type="PANTHER" id="PTHR48090:SF3">
    <property type="entry name" value="UNDECAPRENYL-PHOSPHATE 4-DEOXY-4-FORMAMIDO-L-ARABINOSE TRANSFERASE"/>
    <property type="match status" value="1"/>
</dbReference>
<dbReference type="CDD" id="cd04187">
    <property type="entry name" value="DPM1_like_bac"/>
    <property type="match status" value="1"/>
</dbReference>
<dbReference type="InterPro" id="IPR001173">
    <property type="entry name" value="Glyco_trans_2-like"/>
</dbReference>
<dbReference type="SUPFAM" id="SSF53448">
    <property type="entry name" value="Nucleotide-diphospho-sugar transferases"/>
    <property type="match status" value="1"/>
</dbReference>
<proteinExistence type="predicted"/>
<keyword evidence="3" id="KW-0808">Transferase</keyword>
<feature type="transmembrane region" description="Helical" evidence="8">
    <location>
        <begin position="235"/>
        <end position="259"/>
    </location>
</feature>
<keyword evidence="2" id="KW-0328">Glycosyltransferase</keyword>
<keyword evidence="4 8" id="KW-0812">Transmembrane</keyword>
<evidence type="ECO:0000256" key="2">
    <source>
        <dbReference type="ARBA" id="ARBA00022676"/>
    </source>
</evidence>
<dbReference type="RefSeq" id="WP_259095539.1">
    <property type="nucleotide sequence ID" value="NZ_CP130454.1"/>
</dbReference>
<dbReference type="InterPro" id="IPR050256">
    <property type="entry name" value="Glycosyltransferase_2"/>
</dbReference>
<evidence type="ECO:0000256" key="5">
    <source>
        <dbReference type="ARBA" id="ARBA00022985"/>
    </source>
</evidence>
<keyword evidence="1" id="KW-1003">Cell membrane</keyword>
<name>A0ABT2EN49_9BACT</name>
<organism evidence="10 11">
    <name type="scientific">Candidatus Fervidibacter sacchari</name>
    <dbReference type="NCBI Taxonomy" id="1448929"/>
    <lineage>
        <taxon>Bacteria</taxon>
        <taxon>Candidatus Fervidibacterota</taxon>
        <taxon>Candidatus Fervidibacter</taxon>
    </lineage>
</organism>
<evidence type="ECO:0000256" key="4">
    <source>
        <dbReference type="ARBA" id="ARBA00022692"/>
    </source>
</evidence>
<feature type="transmembrane region" description="Helical" evidence="8">
    <location>
        <begin position="265"/>
        <end position="288"/>
    </location>
</feature>